<keyword evidence="6" id="KW-0479">Metal-binding</keyword>
<dbReference type="InterPro" id="IPR050072">
    <property type="entry name" value="Peptidase_M20A"/>
</dbReference>
<keyword evidence="12" id="KW-1185">Reference proteome</keyword>
<proteinExistence type="inferred from homology"/>
<dbReference type="Proteomes" id="UP001239909">
    <property type="component" value="Unassembled WGS sequence"/>
</dbReference>
<dbReference type="PANTHER" id="PTHR43808:SF31">
    <property type="entry name" value="N-ACETYL-L-CITRULLINE DEACETYLASE"/>
    <property type="match status" value="1"/>
</dbReference>
<evidence type="ECO:0000259" key="10">
    <source>
        <dbReference type="Pfam" id="PF07687"/>
    </source>
</evidence>
<comment type="similarity">
    <text evidence="2">Belongs to the peptidase M20A family. ArgE subfamily.</text>
</comment>
<evidence type="ECO:0000256" key="9">
    <source>
        <dbReference type="ARBA" id="ARBA00023285"/>
    </source>
</evidence>
<keyword evidence="3" id="KW-0963">Cytoplasm</keyword>
<organism evidence="11 12">
    <name type="scientific">Paralimibaculum aggregatum</name>
    <dbReference type="NCBI Taxonomy" id="3036245"/>
    <lineage>
        <taxon>Bacteria</taxon>
        <taxon>Pseudomonadati</taxon>
        <taxon>Pseudomonadota</taxon>
        <taxon>Alphaproteobacteria</taxon>
        <taxon>Rhodobacterales</taxon>
        <taxon>Paracoccaceae</taxon>
        <taxon>Paralimibaculum</taxon>
    </lineage>
</organism>
<dbReference type="InterPro" id="IPR001261">
    <property type="entry name" value="ArgE/DapE_CS"/>
</dbReference>
<name>A0ABQ6LIE1_9RHOB</name>
<keyword evidence="5" id="KW-0028">Amino-acid biosynthesis</keyword>
<dbReference type="InterPro" id="IPR002933">
    <property type="entry name" value="Peptidase_M20"/>
</dbReference>
<accession>A0ABQ6LIE1</accession>
<evidence type="ECO:0000313" key="11">
    <source>
        <dbReference type="EMBL" id="GMG83055.1"/>
    </source>
</evidence>
<dbReference type="InterPro" id="IPR036264">
    <property type="entry name" value="Bact_exopeptidase_dim_dom"/>
</dbReference>
<evidence type="ECO:0000256" key="6">
    <source>
        <dbReference type="ARBA" id="ARBA00022723"/>
    </source>
</evidence>
<gene>
    <name evidence="11" type="primary">argE_2</name>
    <name evidence="11" type="ORF">LNKW23_22680</name>
</gene>
<evidence type="ECO:0000256" key="5">
    <source>
        <dbReference type="ARBA" id="ARBA00022605"/>
    </source>
</evidence>
<evidence type="ECO:0000256" key="3">
    <source>
        <dbReference type="ARBA" id="ARBA00022490"/>
    </source>
</evidence>
<dbReference type="EMBL" id="BSYI01000015">
    <property type="protein sequence ID" value="GMG83055.1"/>
    <property type="molecule type" value="Genomic_DNA"/>
</dbReference>
<comment type="cofactor">
    <cofactor evidence="1">
        <name>Zn(2+)</name>
        <dbReference type="ChEBI" id="CHEBI:29105"/>
    </cofactor>
</comment>
<keyword evidence="7" id="KW-0378">Hydrolase</keyword>
<keyword evidence="8" id="KW-0862">Zinc</keyword>
<evidence type="ECO:0000313" key="12">
    <source>
        <dbReference type="Proteomes" id="UP001239909"/>
    </source>
</evidence>
<evidence type="ECO:0000256" key="2">
    <source>
        <dbReference type="ARBA" id="ARBA00005691"/>
    </source>
</evidence>
<keyword evidence="4" id="KW-0055">Arginine biosynthesis</keyword>
<dbReference type="SUPFAM" id="SSF53187">
    <property type="entry name" value="Zn-dependent exopeptidases"/>
    <property type="match status" value="1"/>
</dbReference>
<dbReference type="Gene3D" id="3.40.630.10">
    <property type="entry name" value="Zn peptidases"/>
    <property type="match status" value="1"/>
</dbReference>
<evidence type="ECO:0000256" key="7">
    <source>
        <dbReference type="ARBA" id="ARBA00022801"/>
    </source>
</evidence>
<dbReference type="Pfam" id="PF01546">
    <property type="entry name" value="Peptidase_M20"/>
    <property type="match status" value="1"/>
</dbReference>
<dbReference type="NCBIfam" id="TIGR01892">
    <property type="entry name" value="AcOrn-deacetyl"/>
    <property type="match status" value="1"/>
</dbReference>
<evidence type="ECO:0000256" key="1">
    <source>
        <dbReference type="ARBA" id="ARBA00001947"/>
    </source>
</evidence>
<dbReference type="CDD" id="cd03894">
    <property type="entry name" value="M20_ArgE"/>
    <property type="match status" value="1"/>
</dbReference>
<sequence>MTIPITARAAPGAAQILGDLVAIPDLPGRSNAAMAGCVRARLAAASIDCHVLPGPEGDRVNLFASIGPRDVPGVILSGHMDVVPAEGQPWTSDPFCLTQREGRLVGRGASDMKGFLACMIAMAPTLASMGLARPVHLAFSYDEEIGCQGVGHMIARLPELCAPPSACIVGEPSGLAPVLAHKGKQAFAVEITGRAAHSSEPAKGINALYPAARLLAAMESRAAALAEEGARDARFAPAHSTLVAGTIHGGVALNIIPERAVIEGEVRAIPAEDPREIAASLLARAEALETEYPGISVSHRMLGGYPALPFPDDPGLSRLMERLTGRPAAGSVSYGTEAGLFHAAGIPSIICGPGSIDRAHRADEYILPGELDACCAMIRALGETLTG</sequence>
<protein>
    <submittedName>
        <fullName evidence="11">Acetylornithine deacetylase</fullName>
    </submittedName>
</protein>
<dbReference type="InterPro" id="IPR011650">
    <property type="entry name" value="Peptidase_M20_dimer"/>
</dbReference>
<feature type="domain" description="Peptidase M20 dimerisation" evidence="10">
    <location>
        <begin position="180"/>
        <end position="289"/>
    </location>
</feature>
<dbReference type="PANTHER" id="PTHR43808">
    <property type="entry name" value="ACETYLORNITHINE DEACETYLASE"/>
    <property type="match status" value="1"/>
</dbReference>
<dbReference type="RefSeq" id="WP_285671849.1">
    <property type="nucleotide sequence ID" value="NZ_BSYI01000015.1"/>
</dbReference>
<evidence type="ECO:0000256" key="8">
    <source>
        <dbReference type="ARBA" id="ARBA00022833"/>
    </source>
</evidence>
<dbReference type="NCBIfam" id="NF005710">
    <property type="entry name" value="PRK07522.1"/>
    <property type="match status" value="1"/>
</dbReference>
<comment type="caution">
    <text evidence="11">The sequence shown here is derived from an EMBL/GenBank/DDBJ whole genome shotgun (WGS) entry which is preliminary data.</text>
</comment>
<keyword evidence="9" id="KW-0170">Cobalt</keyword>
<dbReference type="PROSITE" id="PS00759">
    <property type="entry name" value="ARGE_DAPE_CPG2_2"/>
    <property type="match status" value="1"/>
</dbReference>
<reference evidence="11 12" key="1">
    <citation type="submission" date="2023-04" db="EMBL/GenBank/DDBJ databases">
        <title>Marinoamorphus aggregata gen. nov., sp. Nov., isolate from tissue of brittle star Ophioplocus japonicus.</title>
        <authorList>
            <person name="Kawano K."/>
            <person name="Sawayama S."/>
            <person name="Nakagawa S."/>
        </authorList>
    </citation>
    <scope>NUCLEOTIDE SEQUENCE [LARGE SCALE GENOMIC DNA]</scope>
    <source>
        <strain evidence="11 12">NKW23</strain>
    </source>
</reference>
<dbReference type="SUPFAM" id="SSF55031">
    <property type="entry name" value="Bacterial exopeptidase dimerisation domain"/>
    <property type="match status" value="1"/>
</dbReference>
<evidence type="ECO:0000256" key="4">
    <source>
        <dbReference type="ARBA" id="ARBA00022571"/>
    </source>
</evidence>
<dbReference type="Gene3D" id="3.30.70.360">
    <property type="match status" value="1"/>
</dbReference>
<dbReference type="Pfam" id="PF07687">
    <property type="entry name" value="M20_dimer"/>
    <property type="match status" value="1"/>
</dbReference>
<dbReference type="InterPro" id="IPR010169">
    <property type="entry name" value="AcOrn-deacetyl"/>
</dbReference>